<dbReference type="InterPro" id="IPR006665">
    <property type="entry name" value="OmpA-like"/>
</dbReference>
<protein>
    <submittedName>
        <fullName evidence="6">OmpA family protein</fullName>
    </submittedName>
</protein>
<evidence type="ECO:0000259" key="5">
    <source>
        <dbReference type="PROSITE" id="PS51123"/>
    </source>
</evidence>
<dbReference type="Gene3D" id="3.30.1330.60">
    <property type="entry name" value="OmpA-like domain"/>
    <property type="match status" value="1"/>
</dbReference>
<dbReference type="PRINTS" id="PR01021">
    <property type="entry name" value="OMPADOMAIN"/>
</dbReference>
<evidence type="ECO:0000256" key="1">
    <source>
        <dbReference type="ARBA" id="ARBA00004442"/>
    </source>
</evidence>
<evidence type="ECO:0000256" key="2">
    <source>
        <dbReference type="ARBA" id="ARBA00023136"/>
    </source>
</evidence>
<dbReference type="RefSeq" id="WP_152809012.1">
    <property type="nucleotide sequence ID" value="NZ_WHNW01000002.1"/>
</dbReference>
<accession>A0A6N7EVM9</accession>
<gene>
    <name evidence="6" type="ORF">GCU85_02470</name>
</gene>
<dbReference type="AlphaFoldDB" id="A0A6N7EVM9"/>
<proteinExistence type="predicted"/>
<dbReference type="GO" id="GO:0009279">
    <property type="term" value="C:cell outer membrane"/>
    <property type="evidence" value="ECO:0007669"/>
    <property type="project" value="UniProtKB-SubCell"/>
</dbReference>
<evidence type="ECO:0000256" key="4">
    <source>
        <dbReference type="PROSITE-ProRule" id="PRU00473"/>
    </source>
</evidence>
<dbReference type="PANTHER" id="PTHR30329:SF21">
    <property type="entry name" value="LIPOPROTEIN YIAD-RELATED"/>
    <property type="match status" value="1"/>
</dbReference>
<name>A0A6N7EVM9_9GAMM</name>
<reference evidence="6 7" key="1">
    <citation type="submission" date="2019-10" db="EMBL/GenBank/DDBJ databases">
        <title>Cardiobacteriales fam. a chemoheterotrophic member of the order Cardiobacteriales, and proposal of Cardiobacteriales fam. nov.</title>
        <authorList>
            <person name="Wang C."/>
        </authorList>
    </citation>
    <scope>NUCLEOTIDE SEQUENCE [LARGE SCALE GENOMIC DNA]</scope>
    <source>
        <strain evidence="6 7">ML27</strain>
    </source>
</reference>
<comment type="subcellular location">
    <subcellularLocation>
        <location evidence="1">Cell outer membrane</location>
    </subcellularLocation>
</comment>
<dbReference type="PROSITE" id="PS51257">
    <property type="entry name" value="PROKAR_LIPOPROTEIN"/>
    <property type="match status" value="1"/>
</dbReference>
<dbReference type="EMBL" id="WHNW01000002">
    <property type="protein sequence ID" value="MPV85600.1"/>
    <property type="molecule type" value="Genomic_DNA"/>
</dbReference>
<dbReference type="Pfam" id="PF05433">
    <property type="entry name" value="Rick_17kDa_Anti"/>
    <property type="match status" value="1"/>
</dbReference>
<evidence type="ECO:0000313" key="6">
    <source>
        <dbReference type="EMBL" id="MPV85600.1"/>
    </source>
</evidence>
<organism evidence="6 7">
    <name type="scientific">Ostreibacterium oceani</name>
    <dbReference type="NCBI Taxonomy" id="2654998"/>
    <lineage>
        <taxon>Bacteria</taxon>
        <taxon>Pseudomonadati</taxon>
        <taxon>Pseudomonadota</taxon>
        <taxon>Gammaproteobacteria</taxon>
        <taxon>Cardiobacteriales</taxon>
        <taxon>Ostreibacteriaceae</taxon>
        <taxon>Ostreibacterium</taxon>
    </lineage>
</organism>
<sequence length="222" mass="23261">MKRKNVYLAIGLGLALSGCQSLTDGQKTALGALGGAAVGGVIGHQVHDERGRYVGAVLGALAGGTITHYMNQQQSQLEDAVSGTGITVTRIDDSTIKLNIPNAITFDVNQANLKPTAQSALTQVAGVINQYPETAVHVLGFADSTGQAAYNLDLSQQRATSAGNYLASQGVVSGRIVARGYGEQFPIASNDNEAGRAQNRRVEVFIRAIQQGNEQAAYSPIY</sequence>
<dbReference type="InterPro" id="IPR036737">
    <property type="entry name" value="OmpA-like_sf"/>
</dbReference>
<keyword evidence="7" id="KW-1185">Reference proteome</keyword>
<dbReference type="PANTHER" id="PTHR30329">
    <property type="entry name" value="STATOR ELEMENT OF FLAGELLAR MOTOR COMPLEX"/>
    <property type="match status" value="1"/>
</dbReference>
<keyword evidence="2 4" id="KW-0472">Membrane</keyword>
<dbReference type="PROSITE" id="PS51123">
    <property type="entry name" value="OMPA_2"/>
    <property type="match status" value="1"/>
</dbReference>
<dbReference type="PROSITE" id="PS01068">
    <property type="entry name" value="OMPA_1"/>
    <property type="match status" value="1"/>
</dbReference>
<dbReference type="InParanoid" id="A0A6N7EVM9"/>
<dbReference type="PRINTS" id="PR01023">
    <property type="entry name" value="NAFLGMOTY"/>
</dbReference>
<feature type="domain" description="OmpA-like" evidence="5">
    <location>
        <begin position="93"/>
        <end position="210"/>
    </location>
</feature>
<dbReference type="InterPro" id="IPR050330">
    <property type="entry name" value="Bact_OuterMem_StrucFunc"/>
</dbReference>
<dbReference type="InterPro" id="IPR006664">
    <property type="entry name" value="OMP_bac"/>
</dbReference>
<evidence type="ECO:0000256" key="3">
    <source>
        <dbReference type="ARBA" id="ARBA00023237"/>
    </source>
</evidence>
<dbReference type="InterPro" id="IPR008816">
    <property type="entry name" value="Gly_zipper_2TM_dom"/>
</dbReference>
<dbReference type="InterPro" id="IPR006690">
    <property type="entry name" value="OMPA-like_CS"/>
</dbReference>
<evidence type="ECO:0000313" key="7">
    <source>
        <dbReference type="Proteomes" id="UP000471298"/>
    </source>
</evidence>
<dbReference type="Pfam" id="PF00691">
    <property type="entry name" value="OmpA"/>
    <property type="match status" value="1"/>
</dbReference>
<dbReference type="FunCoup" id="A0A6N7EVM9">
    <property type="interactions" value="62"/>
</dbReference>
<dbReference type="Proteomes" id="UP000471298">
    <property type="component" value="Unassembled WGS sequence"/>
</dbReference>
<keyword evidence="3" id="KW-0998">Cell outer membrane</keyword>
<comment type="caution">
    <text evidence="6">The sequence shown here is derived from an EMBL/GenBank/DDBJ whole genome shotgun (WGS) entry which is preliminary data.</text>
</comment>
<dbReference type="CDD" id="cd07185">
    <property type="entry name" value="OmpA_C-like"/>
    <property type="match status" value="1"/>
</dbReference>
<dbReference type="SUPFAM" id="SSF103088">
    <property type="entry name" value="OmpA-like"/>
    <property type="match status" value="1"/>
</dbReference>